<proteinExistence type="predicted"/>
<dbReference type="Proteomes" id="UP000634136">
    <property type="component" value="Unassembled WGS sequence"/>
</dbReference>
<comment type="caution">
    <text evidence="2">The sequence shown here is derived from an EMBL/GenBank/DDBJ whole genome shotgun (WGS) entry which is preliminary data.</text>
</comment>
<organism evidence="2 3">
    <name type="scientific">Senna tora</name>
    <dbReference type="NCBI Taxonomy" id="362788"/>
    <lineage>
        <taxon>Eukaryota</taxon>
        <taxon>Viridiplantae</taxon>
        <taxon>Streptophyta</taxon>
        <taxon>Embryophyta</taxon>
        <taxon>Tracheophyta</taxon>
        <taxon>Spermatophyta</taxon>
        <taxon>Magnoliopsida</taxon>
        <taxon>eudicotyledons</taxon>
        <taxon>Gunneridae</taxon>
        <taxon>Pentapetalae</taxon>
        <taxon>rosids</taxon>
        <taxon>fabids</taxon>
        <taxon>Fabales</taxon>
        <taxon>Fabaceae</taxon>
        <taxon>Caesalpinioideae</taxon>
        <taxon>Cassia clade</taxon>
        <taxon>Senna</taxon>
    </lineage>
</organism>
<keyword evidence="3" id="KW-1185">Reference proteome</keyword>
<evidence type="ECO:0000313" key="3">
    <source>
        <dbReference type="Proteomes" id="UP000634136"/>
    </source>
</evidence>
<gene>
    <name evidence="2" type="ORF">G2W53_029232</name>
</gene>
<dbReference type="EMBL" id="JAAIUW010000009">
    <property type="protein sequence ID" value="KAF7815263.1"/>
    <property type="molecule type" value="Genomic_DNA"/>
</dbReference>
<evidence type="ECO:0000313" key="2">
    <source>
        <dbReference type="EMBL" id="KAF7815263.1"/>
    </source>
</evidence>
<evidence type="ECO:0000256" key="1">
    <source>
        <dbReference type="SAM" id="MobiDB-lite"/>
    </source>
</evidence>
<reference evidence="2" key="1">
    <citation type="submission" date="2020-09" db="EMBL/GenBank/DDBJ databases">
        <title>Genome-Enabled Discovery of Anthraquinone Biosynthesis in Senna tora.</title>
        <authorList>
            <person name="Kang S.-H."/>
            <person name="Pandey R.P."/>
            <person name="Lee C.-M."/>
            <person name="Sim J.-S."/>
            <person name="Jeong J.-T."/>
            <person name="Choi B.-S."/>
            <person name="Jung M."/>
            <person name="Ginzburg D."/>
            <person name="Zhao K."/>
            <person name="Won S.Y."/>
            <person name="Oh T.-J."/>
            <person name="Yu Y."/>
            <person name="Kim N.-H."/>
            <person name="Lee O.R."/>
            <person name="Lee T.-H."/>
            <person name="Bashyal P."/>
            <person name="Kim T.-S."/>
            <person name="Lee W.-H."/>
            <person name="Kawkins C."/>
            <person name="Kim C.-K."/>
            <person name="Kim J.S."/>
            <person name="Ahn B.O."/>
            <person name="Rhee S.Y."/>
            <person name="Sohng J.K."/>
        </authorList>
    </citation>
    <scope>NUCLEOTIDE SEQUENCE</scope>
    <source>
        <tissue evidence="2">Leaf</tissue>
    </source>
</reference>
<protein>
    <submittedName>
        <fullName evidence="2">Uncharacterized protein</fullName>
    </submittedName>
</protein>
<sequence length="64" mass="7306">METYSTLISKKASSYKGRAHKYWVSSLGKIWTAQRGGREHLPLGLEQGHPKRRMPTNNLRLLGL</sequence>
<feature type="region of interest" description="Disordered" evidence="1">
    <location>
        <begin position="41"/>
        <end position="64"/>
    </location>
</feature>
<name>A0A834T4Y5_9FABA</name>
<dbReference type="AlphaFoldDB" id="A0A834T4Y5"/>
<feature type="compositionally biased region" description="Polar residues" evidence="1">
    <location>
        <begin position="55"/>
        <end position="64"/>
    </location>
</feature>
<accession>A0A834T4Y5</accession>